<organism evidence="2 3">
    <name type="scientific">Periconia digitata</name>
    <dbReference type="NCBI Taxonomy" id="1303443"/>
    <lineage>
        <taxon>Eukaryota</taxon>
        <taxon>Fungi</taxon>
        <taxon>Dikarya</taxon>
        <taxon>Ascomycota</taxon>
        <taxon>Pezizomycotina</taxon>
        <taxon>Dothideomycetes</taxon>
        <taxon>Pleosporomycetidae</taxon>
        <taxon>Pleosporales</taxon>
        <taxon>Massarineae</taxon>
        <taxon>Periconiaceae</taxon>
        <taxon>Periconia</taxon>
    </lineage>
</organism>
<proteinExistence type="inferred from homology"/>
<evidence type="ECO:0000256" key="1">
    <source>
        <dbReference type="ARBA" id="ARBA00009740"/>
    </source>
</evidence>
<evidence type="ECO:0000313" key="2">
    <source>
        <dbReference type="EMBL" id="CAI6340877.1"/>
    </source>
</evidence>
<sequence length="255" mass="29192">MSCSCNHNDTMDAIPTTNKVAGDPESLKNKTLETGAAAVQVALFCVLCWINCSRYMKNFAPVERICAHLNAFHVYADDLSRNVEANHYCSHLNDEVRQCILYDSPTPPARIIGIEYMITPRLYDTLDAEEQKLWHTHVFEVKSGMLIMPAPSAMPSAAWELAENREMEEVAHLYGKVYHLWQTDRGDTLPLGEPKLMMSFTKKEQFPDFEAKVGERDKRFGTSWERKKDVRKDIEEPAEVSKGNADWVWKEKGMM</sequence>
<dbReference type="Proteomes" id="UP001152607">
    <property type="component" value="Unassembled WGS sequence"/>
</dbReference>
<dbReference type="OrthoDB" id="1901244at2759"/>
<name>A0A9W4UUB5_9PLEO</name>
<comment type="similarity">
    <text evidence="1">Belongs to the OBAP family.</text>
</comment>
<evidence type="ECO:0000313" key="3">
    <source>
        <dbReference type="Proteomes" id="UP001152607"/>
    </source>
</evidence>
<accession>A0A9W4UUB5</accession>
<dbReference type="PANTHER" id="PTHR31360:SF0">
    <property type="entry name" value="OIL BODY-ASSOCIATED PROTEIN 1B"/>
    <property type="match status" value="1"/>
</dbReference>
<keyword evidence="3" id="KW-1185">Reference proteome</keyword>
<gene>
    <name evidence="2" type="ORF">PDIGIT_LOCUS14063</name>
</gene>
<evidence type="ECO:0008006" key="4">
    <source>
        <dbReference type="Google" id="ProtNLM"/>
    </source>
</evidence>
<protein>
    <recommendedName>
        <fullName evidence="4">DUF1264-domain-containing protein</fullName>
    </recommendedName>
</protein>
<dbReference type="PANTHER" id="PTHR31360">
    <property type="match status" value="1"/>
</dbReference>
<dbReference type="InterPro" id="IPR010686">
    <property type="entry name" value="OBAP-like"/>
</dbReference>
<dbReference type="Pfam" id="PF06884">
    <property type="entry name" value="DUF1264"/>
    <property type="match status" value="1"/>
</dbReference>
<dbReference type="EMBL" id="CAOQHR010000011">
    <property type="protein sequence ID" value="CAI6340877.1"/>
    <property type="molecule type" value="Genomic_DNA"/>
</dbReference>
<reference evidence="2" key="1">
    <citation type="submission" date="2023-01" db="EMBL/GenBank/DDBJ databases">
        <authorList>
            <person name="Van Ghelder C."/>
            <person name="Rancurel C."/>
        </authorList>
    </citation>
    <scope>NUCLEOTIDE SEQUENCE</scope>
    <source>
        <strain evidence="2">CNCM I-4278</strain>
    </source>
</reference>
<dbReference type="AlphaFoldDB" id="A0A9W4UUB5"/>
<comment type="caution">
    <text evidence="2">The sequence shown here is derived from an EMBL/GenBank/DDBJ whole genome shotgun (WGS) entry which is preliminary data.</text>
</comment>